<dbReference type="AlphaFoldDB" id="A0A2B7WFD2"/>
<proteinExistence type="predicted"/>
<sequence>MAERDLVRIAFAKYIYELHNFNFVHDDKHPRNLIGDCKNKMIYIVDMESSLFYIRKRDEPHIVSEFFSWGLAGTEDRRPGIRIDPMVPYTEDFDDRPFPGEQELIQMAANPVKYPRYGTALNNKRPKVSSTSPKSK</sequence>
<name>A0A2B7WFD2_9EURO</name>
<dbReference type="Gene3D" id="1.10.510.10">
    <property type="entry name" value="Transferase(Phosphotransferase) domain 1"/>
    <property type="match status" value="1"/>
</dbReference>
<reference evidence="2 3" key="1">
    <citation type="submission" date="2017-10" db="EMBL/GenBank/DDBJ databases">
        <title>Comparative genomics in systemic dimorphic fungi from Ajellomycetaceae.</title>
        <authorList>
            <person name="Munoz J.F."/>
            <person name="Mcewen J.G."/>
            <person name="Clay O.K."/>
            <person name="Cuomo C.A."/>
        </authorList>
    </citation>
    <scope>NUCLEOTIDE SEQUENCE [LARGE SCALE GENOMIC DNA]</scope>
    <source>
        <strain evidence="2 3">UAMH5409</strain>
    </source>
</reference>
<evidence type="ECO:0008006" key="4">
    <source>
        <dbReference type="Google" id="ProtNLM"/>
    </source>
</evidence>
<dbReference type="InterPro" id="IPR011009">
    <property type="entry name" value="Kinase-like_dom_sf"/>
</dbReference>
<gene>
    <name evidence="2" type="ORF">AJ79_10135</name>
</gene>
<organism evidence="2 3">
    <name type="scientific">Helicocarpus griseus UAMH5409</name>
    <dbReference type="NCBI Taxonomy" id="1447875"/>
    <lineage>
        <taxon>Eukaryota</taxon>
        <taxon>Fungi</taxon>
        <taxon>Dikarya</taxon>
        <taxon>Ascomycota</taxon>
        <taxon>Pezizomycotina</taxon>
        <taxon>Eurotiomycetes</taxon>
        <taxon>Eurotiomycetidae</taxon>
        <taxon>Onygenales</taxon>
        <taxon>Ajellomycetaceae</taxon>
        <taxon>Helicocarpus</taxon>
    </lineage>
</organism>
<evidence type="ECO:0000313" key="3">
    <source>
        <dbReference type="Proteomes" id="UP000223968"/>
    </source>
</evidence>
<comment type="caution">
    <text evidence="2">The sequence shown here is derived from an EMBL/GenBank/DDBJ whole genome shotgun (WGS) entry which is preliminary data.</text>
</comment>
<feature type="region of interest" description="Disordered" evidence="1">
    <location>
        <begin position="116"/>
        <end position="136"/>
    </location>
</feature>
<protein>
    <recommendedName>
        <fullName evidence="4">Protein kinase domain-containing protein</fullName>
    </recommendedName>
</protein>
<dbReference type="EMBL" id="PDNB01000364">
    <property type="protein sequence ID" value="PGG95298.1"/>
    <property type="molecule type" value="Genomic_DNA"/>
</dbReference>
<dbReference type="Proteomes" id="UP000223968">
    <property type="component" value="Unassembled WGS sequence"/>
</dbReference>
<accession>A0A2B7WFD2</accession>
<dbReference type="SUPFAM" id="SSF56112">
    <property type="entry name" value="Protein kinase-like (PK-like)"/>
    <property type="match status" value="1"/>
</dbReference>
<keyword evidence="3" id="KW-1185">Reference proteome</keyword>
<evidence type="ECO:0000313" key="2">
    <source>
        <dbReference type="EMBL" id="PGG95298.1"/>
    </source>
</evidence>
<evidence type="ECO:0000256" key="1">
    <source>
        <dbReference type="SAM" id="MobiDB-lite"/>
    </source>
</evidence>